<dbReference type="InterPro" id="IPR036305">
    <property type="entry name" value="RGS_sf"/>
</dbReference>
<feature type="compositionally biased region" description="Low complexity" evidence="1">
    <location>
        <begin position="101"/>
        <end position="119"/>
    </location>
</feature>
<dbReference type="Pfam" id="PF00615">
    <property type="entry name" value="RGS"/>
    <property type="match status" value="1"/>
</dbReference>
<dbReference type="InterPro" id="IPR044926">
    <property type="entry name" value="RGS_subdomain_2"/>
</dbReference>
<dbReference type="GeneID" id="68094036"/>
<feature type="compositionally biased region" description="Polar residues" evidence="1">
    <location>
        <begin position="224"/>
        <end position="236"/>
    </location>
</feature>
<dbReference type="Proteomes" id="UP000816034">
    <property type="component" value="Unassembled WGS sequence"/>
</dbReference>
<feature type="compositionally biased region" description="Low complexity" evidence="1">
    <location>
        <begin position="943"/>
        <end position="963"/>
    </location>
</feature>
<evidence type="ECO:0000313" key="4">
    <source>
        <dbReference type="Proteomes" id="UP000816034"/>
    </source>
</evidence>
<feature type="compositionally biased region" description="Low complexity" evidence="1">
    <location>
        <begin position="23"/>
        <end position="32"/>
    </location>
</feature>
<gene>
    <name evidence="3" type="ORF">C9374_001580</name>
</gene>
<feature type="compositionally biased region" description="Low complexity" evidence="1">
    <location>
        <begin position="142"/>
        <end position="166"/>
    </location>
</feature>
<dbReference type="SMART" id="SM00315">
    <property type="entry name" value="RGS"/>
    <property type="match status" value="1"/>
</dbReference>
<feature type="compositionally biased region" description="Low complexity" evidence="1">
    <location>
        <begin position="71"/>
        <end position="83"/>
    </location>
</feature>
<dbReference type="EMBL" id="PYSW02000013">
    <property type="protein sequence ID" value="KAG2387248.1"/>
    <property type="molecule type" value="Genomic_DNA"/>
</dbReference>
<feature type="region of interest" description="Disordered" evidence="1">
    <location>
        <begin position="813"/>
        <end position="854"/>
    </location>
</feature>
<name>A0AA88KM38_NAELO</name>
<dbReference type="PROSITE" id="PS50132">
    <property type="entry name" value="RGS"/>
    <property type="match status" value="1"/>
</dbReference>
<accession>A0AA88KM38</accession>
<feature type="compositionally biased region" description="Low complexity" evidence="1">
    <location>
        <begin position="182"/>
        <end position="216"/>
    </location>
</feature>
<evidence type="ECO:0000259" key="2">
    <source>
        <dbReference type="PROSITE" id="PS50132"/>
    </source>
</evidence>
<proteinExistence type="predicted"/>
<feature type="domain" description="RGS" evidence="2">
    <location>
        <begin position="617"/>
        <end position="766"/>
    </location>
</feature>
<feature type="region of interest" description="Disordered" evidence="1">
    <location>
        <begin position="907"/>
        <end position="963"/>
    </location>
</feature>
<sequence length="1073" mass="119160">MITTCVASAASPSSSERVPGLDSASSSPSSHSTILNKTHESGSISLQQRKFSTLSSRTGTTRFKVIHHQVSSPTTTSPQSPSSHNMNHHFYLFNHDQISNTTTTSPTLTSSSITNLSQTPPQQQGVITTPSSPNTTSPPPTRIRSISNSSEIPLVQKVSKSKSLSRPPLPQHFTSQTPILPSSMTASSNNTTNTTSRSLSTNLCTLNSTNNNTQDSSSEHVEHSNNIPNHKSNTLGRNNNKIIQLLKQEEERMASNNKSELDPEEKKKAMFDKRRSRAIFRSNAENPNETFDFSQLDEHFRAISQSSSISDQPANASRCYPVRQETLTPPSDSSDNTQKCLRSAKIDTQEKRMANINNHTSSLYDSCDYDSEFSTSSSCYSPIVAIHRHGDAMFPQRPIQRNFDKLLNGDAYASPSSSDYAASDVAVVDENEEEDYDDDPFHDFEEYDDEDDECVYGDFEEYDDDSKPTFVRTVVSLDDRPTSPLVIMQHSEQEDLQFGDEILERRRRVSTRNNPELKLSFSRARSGSCSAPSEDTCRILSEIHSKQELSELVSHLSPNNSTSTTTTNLALSPLHAASLVSSPGKSPRGVGSPLLMRRPSQRSIAGGRRKSKAISYTVTSIMADEQLKEIFFQFLTEIHNTELVTFLQEEESFRLGCINAVVNDVPSLLMEYETALQKASKIFEKYIKVGSIQELNLSSETRNNMQQRMESLLTPCERNKGVNGRLQLSEWISSNIFEIVTTEVNISLKNHIIPLFLESSSFENYLLRKHVQENTVSNLRGKNKVQRMLGFYIPENAKDNIIVNGATVAIGGNASNKKQPPPPTPNKQPTVKASFPSSTSDPFDNSSMNERNSKKKKSFTALFAQQSSVGTAADVESDLSFDQSPFKPQPTQAHSQSLNKFKNWILGKKSHPNGATNANDSTKLSTNPTASLSSPNLKSLNDTSPPNSNKKSSTPSIPHIPSSINMTPEISSLLNDGIVFIKVHTKRRGNIRILEINIDKMSMLSEQDKNLALELKNLLVTHVDASNPFDKNPHLREFLQTKISVQAQKNWEEINEDCIIKVKSPASSNFYKL</sequence>
<dbReference type="InterPro" id="IPR016137">
    <property type="entry name" value="RGS"/>
</dbReference>
<reference evidence="3 4" key="1">
    <citation type="journal article" date="2018" name="BMC Genomics">
        <title>The genome of Naegleria lovaniensis, the basis for a comparative approach to unravel pathogenicity factors of the human pathogenic amoeba N. fowleri.</title>
        <authorList>
            <person name="Liechti N."/>
            <person name="Schurch N."/>
            <person name="Bruggmann R."/>
            <person name="Wittwer M."/>
        </authorList>
    </citation>
    <scope>NUCLEOTIDE SEQUENCE [LARGE SCALE GENOMIC DNA]</scope>
    <source>
        <strain evidence="3 4">ATCC 30569</strain>
    </source>
</reference>
<evidence type="ECO:0000313" key="3">
    <source>
        <dbReference type="EMBL" id="KAG2387248.1"/>
    </source>
</evidence>
<feature type="compositionally biased region" description="Polar residues" evidence="1">
    <location>
        <begin position="1"/>
        <end position="16"/>
    </location>
</feature>
<feature type="compositionally biased region" description="Polar residues" evidence="1">
    <location>
        <begin position="913"/>
        <end position="942"/>
    </location>
</feature>
<protein>
    <recommendedName>
        <fullName evidence="2">RGS domain-containing protein</fullName>
    </recommendedName>
</protein>
<evidence type="ECO:0000256" key="1">
    <source>
        <dbReference type="SAM" id="MobiDB-lite"/>
    </source>
</evidence>
<comment type="caution">
    <text evidence="3">The sequence shown here is derived from an EMBL/GenBank/DDBJ whole genome shotgun (WGS) entry which is preliminary data.</text>
</comment>
<feature type="region of interest" description="Disordered" evidence="1">
    <location>
        <begin position="101"/>
        <end position="236"/>
    </location>
</feature>
<dbReference type="RefSeq" id="XP_044551240.1">
    <property type="nucleotide sequence ID" value="XM_044690903.1"/>
</dbReference>
<dbReference type="AlphaFoldDB" id="A0AA88KM38"/>
<feature type="compositionally biased region" description="Polar residues" evidence="1">
    <location>
        <begin position="33"/>
        <end position="61"/>
    </location>
</feature>
<feature type="region of interest" description="Disordered" evidence="1">
    <location>
        <begin position="1"/>
        <end position="87"/>
    </location>
</feature>
<organism evidence="3 4">
    <name type="scientific">Naegleria lovaniensis</name>
    <name type="common">Amoeba</name>
    <dbReference type="NCBI Taxonomy" id="51637"/>
    <lineage>
        <taxon>Eukaryota</taxon>
        <taxon>Discoba</taxon>
        <taxon>Heterolobosea</taxon>
        <taxon>Tetramitia</taxon>
        <taxon>Eutetramitia</taxon>
        <taxon>Vahlkampfiidae</taxon>
        <taxon>Naegleria</taxon>
    </lineage>
</organism>
<dbReference type="Gene3D" id="1.10.167.10">
    <property type="entry name" value="Regulator of G-protein Signalling 4, domain 2"/>
    <property type="match status" value="1"/>
</dbReference>
<keyword evidence="4" id="KW-1185">Reference proteome</keyword>
<dbReference type="SUPFAM" id="SSF48097">
    <property type="entry name" value="Regulator of G-protein signaling, RGS"/>
    <property type="match status" value="1"/>
</dbReference>
<feature type="compositionally biased region" description="Polar residues" evidence="1">
    <location>
        <begin position="835"/>
        <end position="850"/>
    </location>
</feature>